<dbReference type="SUPFAM" id="SSF48452">
    <property type="entry name" value="TPR-like"/>
    <property type="match status" value="1"/>
</dbReference>
<evidence type="ECO:0000313" key="2">
    <source>
        <dbReference type="EMBL" id="MFC6640578.1"/>
    </source>
</evidence>
<evidence type="ECO:0008006" key="4">
    <source>
        <dbReference type="Google" id="ProtNLM"/>
    </source>
</evidence>
<dbReference type="PROSITE" id="PS50005">
    <property type="entry name" value="TPR"/>
    <property type="match status" value="2"/>
</dbReference>
<dbReference type="SMART" id="SM00028">
    <property type="entry name" value="TPR"/>
    <property type="match status" value="3"/>
</dbReference>
<organism evidence="2 3">
    <name type="scientific">Sulfitobacter profundi</name>
    <dbReference type="NCBI Taxonomy" id="2679961"/>
    <lineage>
        <taxon>Bacteria</taxon>
        <taxon>Pseudomonadati</taxon>
        <taxon>Pseudomonadota</taxon>
        <taxon>Alphaproteobacteria</taxon>
        <taxon>Rhodobacterales</taxon>
        <taxon>Roseobacteraceae</taxon>
        <taxon>Sulfitobacter</taxon>
    </lineage>
</organism>
<dbReference type="Gene3D" id="1.25.40.10">
    <property type="entry name" value="Tetratricopeptide repeat domain"/>
    <property type="match status" value="1"/>
</dbReference>
<dbReference type="InterPro" id="IPR019734">
    <property type="entry name" value="TPR_rpt"/>
</dbReference>
<dbReference type="RefSeq" id="WP_132446092.1">
    <property type="nucleotide sequence ID" value="NZ_JBHSWA010000001.1"/>
</dbReference>
<name>A0ABW1YTU5_9RHOB</name>
<feature type="repeat" description="TPR" evidence="1">
    <location>
        <begin position="99"/>
        <end position="132"/>
    </location>
</feature>
<sequence length="185" mass="20099">MRIIPVNLKHTVAAVGGFVLLAGMAVAEGALPELMQKLREAPAAEAPRIAHEIEAHWQRSGSASMDLLLSRGREAMANGDSRLAIEHLTALTDHAPEFAEGFHTRAQAYYAANLYGPALDDLERTLALNPNNYNAIFGLAVMIQEFGDLGRAAALYRKVLALNPHHEDARSALEGLRREGIGREL</sequence>
<protein>
    <recommendedName>
        <fullName evidence="4">Tetratricopeptide repeat protein</fullName>
    </recommendedName>
</protein>
<evidence type="ECO:0000313" key="3">
    <source>
        <dbReference type="Proteomes" id="UP001596403"/>
    </source>
</evidence>
<reference evidence="3" key="1">
    <citation type="journal article" date="2019" name="Int. J. Syst. Evol. Microbiol.">
        <title>The Global Catalogue of Microorganisms (GCM) 10K type strain sequencing project: providing services to taxonomists for standard genome sequencing and annotation.</title>
        <authorList>
            <consortium name="The Broad Institute Genomics Platform"/>
            <consortium name="The Broad Institute Genome Sequencing Center for Infectious Disease"/>
            <person name="Wu L."/>
            <person name="Ma J."/>
        </authorList>
    </citation>
    <scope>NUCLEOTIDE SEQUENCE [LARGE SCALE GENOMIC DNA]</scope>
    <source>
        <strain evidence="3">NBRC 111368</strain>
    </source>
</reference>
<proteinExistence type="predicted"/>
<dbReference type="InterPro" id="IPR011990">
    <property type="entry name" value="TPR-like_helical_dom_sf"/>
</dbReference>
<keyword evidence="3" id="KW-1185">Reference proteome</keyword>
<evidence type="ECO:0000256" key="1">
    <source>
        <dbReference type="PROSITE-ProRule" id="PRU00339"/>
    </source>
</evidence>
<dbReference type="EMBL" id="JBHSWA010000001">
    <property type="protein sequence ID" value="MFC6640578.1"/>
    <property type="molecule type" value="Genomic_DNA"/>
</dbReference>
<comment type="caution">
    <text evidence="2">The sequence shown here is derived from an EMBL/GenBank/DDBJ whole genome shotgun (WGS) entry which is preliminary data.</text>
</comment>
<keyword evidence="1" id="KW-0802">TPR repeat</keyword>
<dbReference type="Proteomes" id="UP001596403">
    <property type="component" value="Unassembled WGS sequence"/>
</dbReference>
<feature type="repeat" description="TPR" evidence="1">
    <location>
        <begin position="133"/>
        <end position="166"/>
    </location>
</feature>
<gene>
    <name evidence="2" type="ORF">ACFQAU_01300</name>
</gene>
<accession>A0ABW1YTU5</accession>